<keyword evidence="1" id="KW-0812">Transmembrane</keyword>
<name>A0A3M2SHK2_9HYPO</name>
<evidence type="ECO:0000256" key="1">
    <source>
        <dbReference type="SAM" id="Phobius"/>
    </source>
</evidence>
<keyword evidence="1" id="KW-1133">Transmembrane helix</keyword>
<organism evidence="2 3">
    <name type="scientific">Fusarium kuroshium</name>
    <dbReference type="NCBI Taxonomy" id="2010991"/>
    <lineage>
        <taxon>Eukaryota</taxon>
        <taxon>Fungi</taxon>
        <taxon>Dikarya</taxon>
        <taxon>Ascomycota</taxon>
        <taxon>Pezizomycotina</taxon>
        <taxon>Sordariomycetes</taxon>
        <taxon>Hypocreomycetidae</taxon>
        <taxon>Hypocreales</taxon>
        <taxon>Nectriaceae</taxon>
        <taxon>Fusarium</taxon>
        <taxon>Fusarium solani species complex</taxon>
    </lineage>
</organism>
<feature type="transmembrane region" description="Helical" evidence="1">
    <location>
        <begin position="118"/>
        <end position="135"/>
    </location>
</feature>
<reference evidence="2 3" key="1">
    <citation type="submission" date="2017-06" db="EMBL/GenBank/DDBJ databases">
        <title>Comparative genomic analysis of Ambrosia Fusariam Clade fungi.</title>
        <authorList>
            <person name="Stajich J.E."/>
            <person name="Carrillo J."/>
            <person name="Kijimoto T."/>
            <person name="Eskalen A."/>
            <person name="O'Donnell K."/>
            <person name="Kasson M."/>
        </authorList>
    </citation>
    <scope>NUCLEOTIDE SEQUENCE [LARGE SCALE GENOMIC DNA]</scope>
    <source>
        <strain evidence="2">UCR3666</strain>
    </source>
</reference>
<feature type="transmembrane region" description="Helical" evidence="1">
    <location>
        <begin position="194"/>
        <end position="211"/>
    </location>
</feature>
<dbReference type="EMBL" id="NKUJ01000038">
    <property type="protein sequence ID" value="RMJ17037.1"/>
    <property type="molecule type" value="Genomic_DNA"/>
</dbReference>
<dbReference type="Proteomes" id="UP000277212">
    <property type="component" value="Unassembled WGS sequence"/>
</dbReference>
<feature type="transmembrane region" description="Helical" evidence="1">
    <location>
        <begin position="169"/>
        <end position="188"/>
    </location>
</feature>
<keyword evidence="1" id="KW-0472">Membrane</keyword>
<feature type="transmembrane region" description="Helical" evidence="1">
    <location>
        <begin position="84"/>
        <end position="106"/>
    </location>
</feature>
<comment type="caution">
    <text evidence="2">The sequence shown here is derived from an EMBL/GenBank/DDBJ whole genome shotgun (WGS) entry which is preliminary data.</text>
</comment>
<dbReference type="OrthoDB" id="40134at2759"/>
<evidence type="ECO:0000313" key="3">
    <source>
        <dbReference type="Proteomes" id="UP000277212"/>
    </source>
</evidence>
<sequence>MVTRMKAAITFSLKICPVPADRLVSQSLYGNAVIQTPPGDTWLTVADITTWSDYIVGVFKLRHPEIYGIDDVGAMLFGRVGREILAAGFVLYYTFVAGSMMSGISIGLNAISMHGTSTAIFVAVAAIVGGSFASIRTLGKMSWLALLAGKYLFVRFLRGTKHLTVNTFVHWGAWLGCVFGVTLTAYIIASAIPVFGGLTSFIGVLLGTLRSF</sequence>
<dbReference type="STRING" id="2010991.A0A3M2SHK2"/>
<protein>
    <submittedName>
        <fullName evidence="2">Uncharacterized protein</fullName>
    </submittedName>
</protein>
<dbReference type="AlphaFoldDB" id="A0A3M2SHK2"/>
<keyword evidence="3" id="KW-1185">Reference proteome</keyword>
<proteinExistence type="predicted"/>
<evidence type="ECO:0000313" key="2">
    <source>
        <dbReference type="EMBL" id="RMJ17037.1"/>
    </source>
</evidence>
<gene>
    <name evidence="2" type="ORF">CDV36_003292</name>
</gene>
<accession>A0A3M2SHK2</accession>